<gene>
    <name evidence="3" type="ORF">PV04_10625</name>
</gene>
<evidence type="ECO:0000256" key="1">
    <source>
        <dbReference type="ARBA" id="ARBA00008903"/>
    </source>
</evidence>
<dbReference type="Gene3D" id="3.40.50.720">
    <property type="entry name" value="NAD(P)-binding Rossmann-like Domain"/>
    <property type="match status" value="1"/>
</dbReference>
<sequence>MPFTVLTNADVQEILYSLDKEDVQELQSNLAEALHSYSTGDTNSPCSASSQPRQTVIKKNGMTTLFMPASTGISVGMKIVSLEQPVAMSKNSSVSSSMSGTLPGTPAGSMSGAFVKSATNELGSMTLSPASTMSSGRNSIDGSSFQPPASLASSQSTAPKGSVTLLDRTGNPLGIVNAEELTAFRTALASTMLLTKRQNVHTVTVFGAGKQAYWHIRLALILKGDQIHHVNIINRSFERSIKLMKAFQMTQEDRVQWRKDIKFSAMSPEFGEYGRLLKEEVRKADVIFCCTPSTEPLFPAEFLTSREGRRKGRYIVAIGSYAPHMVEVHPDIFKLAVEPEHGGHHHHHKHARQGGVIIVDSLESCMKEAGEIIKAKLKPEHLVEVGELMMIKKAATKEIKLGGPGEQGLIDWLTKGNLIYKSVGMGLMDLVVAGDLIALAKAKDVGTTIEDF</sequence>
<reference evidence="3 4" key="1">
    <citation type="submission" date="2015-01" db="EMBL/GenBank/DDBJ databases">
        <title>The Genome Sequence of Capronia semiimmersa CBS27337.</title>
        <authorList>
            <consortium name="The Broad Institute Genomics Platform"/>
            <person name="Cuomo C."/>
            <person name="de Hoog S."/>
            <person name="Gorbushina A."/>
            <person name="Stielow B."/>
            <person name="Teixiera M."/>
            <person name="Abouelleil A."/>
            <person name="Chapman S.B."/>
            <person name="Priest M."/>
            <person name="Young S.K."/>
            <person name="Wortman J."/>
            <person name="Nusbaum C."/>
            <person name="Birren B."/>
        </authorList>
    </citation>
    <scope>NUCLEOTIDE SEQUENCE [LARGE SCALE GENOMIC DNA]</scope>
    <source>
        <strain evidence="3 4">CBS 27337</strain>
    </source>
</reference>
<dbReference type="SUPFAM" id="SSF51735">
    <property type="entry name" value="NAD(P)-binding Rossmann-fold domains"/>
    <property type="match status" value="1"/>
</dbReference>
<dbReference type="PANTHER" id="PTHR13812:SF19">
    <property type="entry name" value="KETIMINE REDUCTASE MU-CRYSTALLIN"/>
    <property type="match status" value="1"/>
</dbReference>
<dbReference type="EMBL" id="KN846963">
    <property type="protein sequence ID" value="KIW62452.1"/>
    <property type="molecule type" value="Genomic_DNA"/>
</dbReference>
<comment type="similarity">
    <text evidence="1">Belongs to the ornithine cyclodeaminase/mu-crystallin family.</text>
</comment>
<dbReference type="Proteomes" id="UP000054266">
    <property type="component" value="Unassembled WGS sequence"/>
</dbReference>
<dbReference type="PANTHER" id="PTHR13812">
    <property type="entry name" value="KETIMINE REDUCTASE MU-CRYSTALLIN"/>
    <property type="match status" value="1"/>
</dbReference>
<name>A0A0D2DJB6_9EURO</name>
<dbReference type="AlphaFoldDB" id="A0A0D2DJB6"/>
<feature type="region of interest" description="Disordered" evidence="2">
    <location>
        <begin position="125"/>
        <end position="164"/>
    </location>
</feature>
<organism evidence="3 4">
    <name type="scientific">Phialophora macrospora</name>
    <dbReference type="NCBI Taxonomy" id="1851006"/>
    <lineage>
        <taxon>Eukaryota</taxon>
        <taxon>Fungi</taxon>
        <taxon>Dikarya</taxon>
        <taxon>Ascomycota</taxon>
        <taxon>Pezizomycotina</taxon>
        <taxon>Eurotiomycetes</taxon>
        <taxon>Chaetothyriomycetidae</taxon>
        <taxon>Chaetothyriales</taxon>
        <taxon>Herpotrichiellaceae</taxon>
        <taxon>Phialophora</taxon>
    </lineage>
</organism>
<accession>A0A0D2DJB6</accession>
<proteinExistence type="inferred from homology"/>
<dbReference type="InterPro" id="IPR036291">
    <property type="entry name" value="NAD(P)-bd_dom_sf"/>
</dbReference>
<evidence type="ECO:0000313" key="3">
    <source>
        <dbReference type="EMBL" id="KIW62452.1"/>
    </source>
</evidence>
<feature type="compositionally biased region" description="Polar residues" evidence="2">
    <location>
        <begin position="125"/>
        <end position="159"/>
    </location>
</feature>
<evidence type="ECO:0000256" key="2">
    <source>
        <dbReference type="SAM" id="MobiDB-lite"/>
    </source>
</evidence>
<dbReference type="Pfam" id="PF02423">
    <property type="entry name" value="OCD_Mu_crystall"/>
    <property type="match status" value="1"/>
</dbReference>
<evidence type="ECO:0000313" key="4">
    <source>
        <dbReference type="Proteomes" id="UP000054266"/>
    </source>
</evidence>
<dbReference type="STRING" id="5601.A0A0D2DJB6"/>
<keyword evidence="4" id="KW-1185">Reference proteome</keyword>
<dbReference type="FunFam" id="3.40.50.720:FF:000577">
    <property type="entry name" value="Proline utilization protein PrnX, putative"/>
    <property type="match status" value="1"/>
</dbReference>
<dbReference type="InterPro" id="IPR003462">
    <property type="entry name" value="ODC_Mu_crystall"/>
</dbReference>
<evidence type="ECO:0008006" key="5">
    <source>
        <dbReference type="Google" id="ProtNLM"/>
    </source>
</evidence>
<protein>
    <recommendedName>
        <fullName evidence="5">Ornithine cyclodeaminase</fullName>
    </recommendedName>
</protein>
<dbReference type="GO" id="GO:0005737">
    <property type="term" value="C:cytoplasm"/>
    <property type="evidence" value="ECO:0007669"/>
    <property type="project" value="TreeGrafter"/>
</dbReference>
<dbReference type="HOGENOM" id="CLU_042088_0_1_1"/>